<protein>
    <submittedName>
        <fullName evidence="1">(rape) hypothetical protein</fullName>
    </submittedName>
</protein>
<dbReference type="Proteomes" id="UP001295469">
    <property type="component" value="Chromosome C05"/>
</dbReference>
<reference evidence="1" key="1">
    <citation type="submission" date="2021-01" db="EMBL/GenBank/DDBJ databases">
        <authorList>
            <consortium name="Genoscope - CEA"/>
            <person name="William W."/>
        </authorList>
    </citation>
    <scope>NUCLEOTIDE SEQUENCE</scope>
</reference>
<feature type="non-terminal residue" evidence="1">
    <location>
        <position position="1"/>
    </location>
</feature>
<dbReference type="EMBL" id="HG994369">
    <property type="protein sequence ID" value="CAF1929283.1"/>
    <property type="molecule type" value="Genomic_DNA"/>
</dbReference>
<dbReference type="AlphaFoldDB" id="A0A816L2I4"/>
<name>A0A816L2I4_BRANA</name>
<gene>
    <name evidence="1" type="ORF">DARMORV10_C05P32380.1</name>
</gene>
<organism evidence="1">
    <name type="scientific">Brassica napus</name>
    <name type="common">Rape</name>
    <dbReference type="NCBI Taxonomy" id="3708"/>
    <lineage>
        <taxon>Eukaryota</taxon>
        <taxon>Viridiplantae</taxon>
        <taxon>Streptophyta</taxon>
        <taxon>Embryophyta</taxon>
        <taxon>Tracheophyta</taxon>
        <taxon>Spermatophyta</taxon>
        <taxon>Magnoliopsida</taxon>
        <taxon>eudicotyledons</taxon>
        <taxon>Gunneridae</taxon>
        <taxon>Pentapetalae</taxon>
        <taxon>rosids</taxon>
        <taxon>malvids</taxon>
        <taxon>Brassicales</taxon>
        <taxon>Brassicaceae</taxon>
        <taxon>Brassiceae</taxon>
        <taxon>Brassica</taxon>
    </lineage>
</organism>
<proteinExistence type="predicted"/>
<accession>A0A816L2I4</accession>
<evidence type="ECO:0000313" key="1">
    <source>
        <dbReference type="EMBL" id="CAF1929283.1"/>
    </source>
</evidence>
<sequence length="125" mass="14704">YFSKKNCIYIRKHKKKKKKKEENKERLRKRYVIFGLESRTNNGFEELKPVELKSKPRLLHRRQLCSFFVFLQRRHGLAAAAATAGRSTADFRAVADVRRSGDFLAHHLSAHGVESTEHRIHYLKN</sequence>